<sequence length="98" mass="11112">MYCVPNNNNAYAGGAIRAHTGMWIQGFAGNLGKCTVEEADAWGVEIGSLVLKTRTNMKHPYTVAVNELLERDWEVEMKTSWVFMFFYPQIQSFARKSS</sequence>
<comment type="caution">
    <text evidence="1">The sequence shown here is derived from an EMBL/GenBank/DDBJ whole genome shotgun (WGS) entry which is preliminary data.</text>
</comment>
<proteinExistence type="predicted"/>
<organism evidence="1 2">
    <name type="scientific">Hibiscus sabdariffa</name>
    <name type="common">roselle</name>
    <dbReference type="NCBI Taxonomy" id="183260"/>
    <lineage>
        <taxon>Eukaryota</taxon>
        <taxon>Viridiplantae</taxon>
        <taxon>Streptophyta</taxon>
        <taxon>Embryophyta</taxon>
        <taxon>Tracheophyta</taxon>
        <taxon>Spermatophyta</taxon>
        <taxon>Magnoliopsida</taxon>
        <taxon>eudicotyledons</taxon>
        <taxon>Gunneridae</taxon>
        <taxon>Pentapetalae</taxon>
        <taxon>rosids</taxon>
        <taxon>malvids</taxon>
        <taxon>Malvales</taxon>
        <taxon>Malvaceae</taxon>
        <taxon>Malvoideae</taxon>
        <taxon>Hibiscus</taxon>
    </lineage>
</organism>
<keyword evidence="2" id="KW-1185">Reference proteome</keyword>
<gene>
    <name evidence="1" type="ORF">V6N11_043947</name>
</gene>
<reference evidence="1 2" key="1">
    <citation type="journal article" date="2024" name="G3 (Bethesda)">
        <title>Genome assembly of Hibiscus sabdariffa L. provides insights into metabolisms of medicinal natural products.</title>
        <authorList>
            <person name="Kim T."/>
        </authorList>
    </citation>
    <scope>NUCLEOTIDE SEQUENCE [LARGE SCALE GENOMIC DNA]</scope>
    <source>
        <strain evidence="1">TK-2024</strain>
        <tissue evidence="1">Old leaves</tissue>
    </source>
</reference>
<evidence type="ECO:0000313" key="2">
    <source>
        <dbReference type="Proteomes" id="UP001396334"/>
    </source>
</evidence>
<dbReference type="EMBL" id="JBBPBN010000023">
    <property type="protein sequence ID" value="KAK9011090.1"/>
    <property type="molecule type" value="Genomic_DNA"/>
</dbReference>
<dbReference type="Proteomes" id="UP001396334">
    <property type="component" value="Unassembled WGS sequence"/>
</dbReference>
<accession>A0ABR2RE21</accession>
<protein>
    <submittedName>
        <fullName evidence="1">Uncharacterized protein</fullName>
    </submittedName>
</protein>
<evidence type="ECO:0000313" key="1">
    <source>
        <dbReference type="EMBL" id="KAK9011090.1"/>
    </source>
</evidence>
<name>A0ABR2RE21_9ROSI</name>